<reference evidence="2" key="1">
    <citation type="journal article" name="DNA Res.">
        <title>The physiological potential of anammox bacteria as revealed by their core genome structure.</title>
        <authorList>
            <person name="Okubo T."/>
            <person name="Toyoda A."/>
            <person name="Fukuhara K."/>
            <person name="Uchiyama I."/>
            <person name="Harigaya Y."/>
            <person name="Kuroiwa M."/>
            <person name="Suzuki T."/>
            <person name="Murakami Y."/>
            <person name="Suwa Y."/>
            <person name="Takami H."/>
        </authorList>
    </citation>
    <scope>NUCLEOTIDE SEQUENCE</scope>
    <source>
        <strain evidence="2">317325-2</strain>
    </source>
</reference>
<evidence type="ECO:0008006" key="4">
    <source>
        <dbReference type="Google" id="ProtNLM"/>
    </source>
</evidence>
<gene>
    <name evidence="2" type="ORF">NPRO_18020</name>
</gene>
<feature type="chain" id="PRO_5035291154" description="Gingipain domain-containing protein" evidence="1">
    <location>
        <begin position="23"/>
        <end position="445"/>
    </location>
</feature>
<dbReference type="AlphaFoldDB" id="A0A809S5F3"/>
<organism evidence="2 3">
    <name type="scientific">Candidatus Nitrosymbiomonas proteolyticus</name>
    <dbReference type="NCBI Taxonomy" id="2608984"/>
    <lineage>
        <taxon>Bacteria</taxon>
        <taxon>Bacillati</taxon>
        <taxon>Armatimonadota</taxon>
        <taxon>Armatimonadota incertae sedis</taxon>
        <taxon>Candidatus Nitrosymbiomonas</taxon>
    </lineage>
</organism>
<protein>
    <recommendedName>
        <fullName evidence="4">Gingipain domain-containing protein</fullName>
    </recommendedName>
</protein>
<feature type="signal peptide" evidence="1">
    <location>
        <begin position="1"/>
        <end position="22"/>
    </location>
</feature>
<dbReference type="EMBL" id="AP021858">
    <property type="protein sequence ID" value="BBO24207.1"/>
    <property type="molecule type" value="Genomic_DNA"/>
</dbReference>
<dbReference type="Proteomes" id="UP000662873">
    <property type="component" value="Chromosome"/>
</dbReference>
<evidence type="ECO:0000256" key="1">
    <source>
        <dbReference type="SAM" id="SignalP"/>
    </source>
</evidence>
<evidence type="ECO:0000313" key="2">
    <source>
        <dbReference type="EMBL" id="BBO24207.1"/>
    </source>
</evidence>
<dbReference type="KEGG" id="npy:NPRO_18020"/>
<accession>A0A809S5F3</accession>
<name>A0A809S5F3_9BACT</name>
<sequence>MRWNRLLAGLWAVSLLPAVCFGQQQPPFNQAGVGYSNCALVISIAGFSTNDQKISGTKVEFTAKAEVTRTIPEWLILEPPPGGVEFTDGYVSEIRLKVGGQELLHLSGLSPETKSVQRAVRFSSTHFPHGSSVVIELYGKAILERNEGESSIVERTLRVLLSPYNTAIALGTVEEFLDQLDPPHFSKPGDPDYPGNPPYASMAALATQAIIPILTGQSMNHVMVEGNGTGTDWRESTGPARLDVRLSQATLMFACTHGSSTHWRSSKSDELYYFGLENEVATYVSTGFGEPRPPREVPEYNLAVFHACETLSTQSSNFNPKAFRLLPLAYPNPASVYQNKGYAGFANLVYYELIQPSGQTLDRHAATLFQFLASGHRLQHALNLTHGDDPDVETQPYWPRSRNAGTLMRMIVRGDPHTRLVNVYLSASEWLANASDRDSWFWILP</sequence>
<keyword evidence="1" id="KW-0732">Signal</keyword>
<proteinExistence type="predicted"/>
<evidence type="ECO:0000313" key="3">
    <source>
        <dbReference type="Proteomes" id="UP000662873"/>
    </source>
</evidence>